<evidence type="ECO:0000313" key="2">
    <source>
        <dbReference type="Proteomes" id="UP001568894"/>
    </source>
</evidence>
<reference evidence="1 2" key="1">
    <citation type="submission" date="2023-05" db="EMBL/GenBank/DDBJ databases">
        <title>Adaptations of aquatic viruses from atmosphere-close ecosystems of the Central Arctic Ocean.</title>
        <authorList>
            <person name="Rahlff J."/>
            <person name="Holmfeldt K."/>
        </authorList>
    </citation>
    <scope>NUCLEOTIDE SEQUENCE [LARGE SCALE GENOMIC DNA]</scope>
    <source>
        <strain evidence="1 2">Arc14</strain>
    </source>
</reference>
<sequence length="265" mass="30494">MFKNFVLIIILSYCFSINSYSQSRLAHEVAVVFGPSALQSDYSQKTTLSSNLDRLGFGIGIAHFLNFSSNRNPLRETSYFKEHFKLQTSLSYTQFKLKHDSNYIDQNPEATNAKKLKAMYGSTRITNIGTQLVYQLKNIHDFENTVNSFAPYVGLGFFASKYNVATNSTLNIRDLNNAVYYKYLSPSDGRERGFTTEKKFTVSAAASMGTRYKLSALQDLMLDVRFQYFNSDWIDGLNPNKNLHPENNNNDWLMWFNVGYIYYLQ</sequence>
<gene>
    <name evidence="1" type="ORF">QO192_10325</name>
</gene>
<name>A0ABV4KGQ1_9FLAO</name>
<accession>A0ABV4KGQ1</accession>
<organism evidence="1 2">
    <name type="scientific">Flavobacterium frigidarium</name>
    <dbReference type="NCBI Taxonomy" id="99286"/>
    <lineage>
        <taxon>Bacteria</taxon>
        <taxon>Pseudomonadati</taxon>
        <taxon>Bacteroidota</taxon>
        <taxon>Flavobacteriia</taxon>
        <taxon>Flavobacteriales</taxon>
        <taxon>Flavobacteriaceae</taxon>
        <taxon>Flavobacterium</taxon>
    </lineage>
</organism>
<proteinExistence type="predicted"/>
<dbReference type="Proteomes" id="UP001568894">
    <property type="component" value="Unassembled WGS sequence"/>
</dbReference>
<dbReference type="NCBIfam" id="NF047659">
    <property type="entry name" value="THC0290_0291_fam"/>
    <property type="match status" value="1"/>
</dbReference>
<dbReference type="RefSeq" id="WP_371570159.1">
    <property type="nucleotide sequence ID" value="NZ_JASMRN010000007.1"/>
</dbReference>
<dbReference type="EMBL" id="JASMRN010000007">
    <property type="protein sequence ID" value="MEZ7515674.1"/>
    <property type="molecule type" value="Genomic_DNA"/>
</dbReference>
<protein>
    <submittedName>
        <fullName evidence="1">Glutamate dehydrogenase</fullName>
    </submittedName>
</protein>
<evidence type="ECO:0000313" key="1">
    <source>
        <dbReference type="EMBL" id="MEZ7515674.1"/>
    </source>
</evidence>
<keyword evidence="2" id="KW-1185">Reference proteome</keyword>
<comment type="caution">
    <text evidence="1">The sequence shown here is derived from an EMBL/GenBank/DDBJ whole genome shotgun (WGS) entry which is preliminary data.</text>
</comment>